<dbReference type="OrthoDB" id="440187at2759"/>
<comment type="caution">
    <text evidence="2">The sequence shown here is derived from an EMBL/GenBank/DDBJ whole genome shotgun (WGS) entry which is preliminary data.</text>
</comment>
<evidence type="ECO:0000259" key="1">
    <source>
        <dbReference type="Pfam" id="PF03407"/>
    </source>
</evidence>
<dbReference type="EMBL" id="LSRX01000147">
    <property type="protein sequence ID" value="OLQ07075.1"/>
    <property type="molecule type" value="Genomic_DNA"/>
</dbReference>
<name>A0A1Q9EI27_SYMMI</name>
<accession>A0A1Q9EI27</accession>
<reference evidence="2 3" key="1">
    <citation type="submission" date="2016-02" db="EMBL/GenBank/DDBJ databases">
        <title>Genome analysis of coral dinoflagellate symbionts highlights evolutionary adaptations to a symbiotic lifestyle.</title>
        <authorList>
            <person name="Aranda M."/>
            <person name="Li Y."/>
            <person name="Liew Y.J."/>
            <person name="Baumgarten S."/>
            <person name="Simakov O."/>
            <person name="Wilson M."/>
            <person name="Piel J."/>
            <person name="Ashoor H."/>
            <person name="Bougouffa S."/>
            <person name="Bajic V.B."/>
            <person name="Ryu T."/>
            <person name="Ravasi T."/>
            <person name="Bayer T."/>
            <person name="Micklem G."/>
            <person name="Kim H."/>
            <person name="Bhak J."/>
            <person name="Lajeunesse T.C."/>
            <person name="Voolstra C.R."/>
        </authorList>
    </citation>
    <scope>NUCLEOTIDE SEQUENCE [LARGE SCALE GENOMIC DNA]</scope>
    <source>
        <strain evidence="2 3">CCMP2467</strain>
    </source>
</reference>
<dbReference type="OMA" id="CCETEQA"/>
<dbReference type="Proteomes" id="UP000186817">
    <property type="component" value="Unassembled WGS sequence"/>
</dbReference>
<dbReference type="Pfam" id="PF03407">
    <property type="entry name" value="Nucleotid_trans"/>
    <property type="match status" value="1"/>
</dbReference>
<evidence type="ECO:0000313" key="2">
    <source>
        <dbReference type="EMBL" id="OLQ07075.1"/>
    </source>
</evidence>
<keyword evidence="3" id="KW-1185">Reference proteome</keyword>
<dbReference type="InterPro" id="IPR005069">
    <property type="entry name" value="Nucl-diP-sugar_transferase"/>
</dbReference>
<protein>
    <recommendedName>
        <fullName evidence="1">Nucleotide-diphospho-sugar transferase domain-containing protein</fullName>
    </recommendedName>
</protein>
<proteinExistence type="predicted"/>
<sequence length="835" mass="92879">MLAETVWNSSAIYSSFPDYDCRWAGPIAGSYHGETWSQLREELIAGGVSFAPQTLALAHQALDDEPTVCPLGRLTACWALHTAGVHACRRTTEELPLLAAIASRWPLLRFLAHVRRTSWVRPVGGIFSCESMFHPSIDWDSWHATVEAVETEDFEEDKMETLGGDAVDKAGEEAGGIVWKYSSDAEYEGTTISSFTKLCLHGVKAAFVLRASGLVMGDLDVFKMVEAALGIVGGDNRIEDLLNSRWPLLALLHRFSCMKRRWDDLAFAPTDLLLNSVSPVATRVAQLLSMGYPGPVLVAFVSAARAKYLPDFTLHAERLGIWRRTLVLPQNADILQDCSSLMDACLPVLSVFPELSKYTLLAFAAKLGVSVLFADLDMYWAQNPFPLLPRHDDLDAADVYVATEFYSNQTRPSVMLVQANARSHRTFANLAIWLLRFPFLGADSGIRHLLEPDRPGYVPSVSFLRPDDPPEHGKLQLGVFDSENQFVTWDGWYGSVDSVVALELGSAYPDQSKLQLLDALYKSTGDQQAQASRLLLTVQRPMTPKRPMEIMQDTVDGPRQLALEPDVRIVHVNFADGCCETEQAKSSRTALEFGANESRPLRGDFLTADFRERNAHLLKWVRGHDLTSGKTPSGKVGYYVWKPFVVLETLKDPSIEWNDIVLWTDAGVHFIRELRPLVERYLASSDISATQTPMMEGDVTKRDAFILLDADHDSIVRTSQIATGIILVRKTPLAMRFMENWLSACEDERIITETPSALGVPDYPNFRHHNDDQSAFSLLFKKYGFHPFLQAERDLYVVAARNTAKFVAASDAFALGKSCSQDEYLSAANAAAEST</sequence>
<organism evidence="2 3">
    <name type="scientific">Symbiodinium microadriaticum</name>
    <name type="common">Dinoflagellate</name>
    <name type="synonym">Zooxanthella microadriatica</name>
    <dbReference type="NCBI Taxonomy" id="2951"/>
    <lineage>
        <taxon>Eukaryota</taxon>
        <taxon>Sar</taxon>
        <taxon>Alveolata</taxon>
        <taxon>Dinophyceae</taxon>
        <taxon>Suessiales</taxon>
        <taxon>Symbiodiniaceae</taxon>
        <taxon>Symbiodinium</taxon>
    </lineage>
</organism>
<evidence type="ECO:0000313" key="3">
    <source>
        <dbReference type="Proteomes" id="UP000186817"/>
    </source>
</evidence>
<dbReference type="AlphaFoldDB" id="A0A1Q9EI27"/>
<feature type="domain" description="Nucleotide-diphospho-sugar transferase" evidence="1">
    <location>
        <begin position="362"/>
        <end position="437"/>
    </location>
</feature>
<gene>
    <name evidence="2" type="ORF">AK812_SmicGene9551</name>
</gene>